<dbReference type="GO" id="GO:0016616">
    <property type="term" value="F:oxidoreductase activity, acting on the CH-OH group of donors, NAD or NADP as acceptor"/>
    <property type="evidence" value="ECO:0007669"/>
    <property type="project" value="UniProtKB-ARBA"/>
</dbReference>
<dbReference type="InterPro" id="IPR036291">
    <property type="entry name" value="NAD(P)-bd_dom_sf"/>
</dbReference>
<keyword evidence="2" id="KW-0560">Oxidoreductase</keyword>
<dbReference type="PRINTS" id="PR00080">
    <property type="entry name" value="SDRFAMILY"/>
</dbReference>
<dbReference type="PANTHER" id="PTHR42760:SF115">
    <property type="entry name" value="3-OXOACYL-[ACYL-CARRIER-PROTEIN] REDUCTASE FABG"/>
    <property type="match status" value="1"/>
</dbReference>
<dbReference type="InterPro" id="IPR002347">
    <property type="entry name" value="SDR_fam"/>
</dbReference>
<dbReference type="NCBIfam" id="TIGR04316">
    <property type="entry name" value="dhbA_paeA"/>
    <property type="match status" value="1"/>
</dbReference>
<evidence type="ECO:0000256" key="2">
    <source>
        <dbReference type="ARBA" id="ARBA00023002"/>
    </source>
</evidence>
<dbReference type="InterPro" id="IPR020904">
    <property type="entry name" value="Sc_DH/Rdtase_CS"/>
</dbReference>
<evidence type="ECO:0000313" key="5">
    <source>
        <dbReference type="EMBL" id="TQM85195.1"/>
    </source>
</evidence>
<evidence type="ECO:0000313" key="6">
    <source>
        <dbReference type="Proteomes" id="UP000316628"/>
    </source>
</evidence>
<name>A0A543JR15_9PSEU</name>
<comment type="caution">
    <text evidence="5">The sequence shown here is derived from an EMBL/GenBank/DDBJ whole genome shotgun (WGS) entry which is preliminary data.</text>
</comment>
<dbReference type="AlphaFoldDB" id="A0A543JR15"/>
<dbReference type="EMBL" id="VFPP01000001">
    <property type="protein sequence ID" value="TQM85195.1"/>
    <property type="molecule type" value="Genomic_DNA"/>
</dbReference>
<dbReference type="PRINTS" id="PR01397">
    <property type="entry name" value="DHBDHDRGNASE"/>
</dbReference>
<dbReference type="Proteomes" id="UP000316628">
    <property type="component" value="Unassembled WGS sequence"/>
</dbReference>
<dbReference type="RefSeq" id="WP_211363683.1">
    <property type="nucleotide sequence ID" value="NZ_VFPP01000001.1"/>
</dbReference>
<dbReference type="InterPro" id="IPR057326">
    <property type="entry name" value="KR_dom"/>
</dbReference>
<dbReference type="EC" id="1.3.1.28" evidence="3"/>
<protein>
    <recommendedName>
        <fullName evidence="3">2,3-dihydro-2,3-dihydroxybenzoate dehydrogenase</fullName>
        <ecNumber evidence="3">1.3.1.28</ecNumber>
    </recommendedName>
</protein>
<dbReference type="Pfam" id="PF13561">
    <property type="entry name" value="adh_short_C2"/>
    <property type="match status" value="1"/>
</dbReference>
<reference evidence="5 6" key="1">
    <citation type="submission" date="2019-06" db="EMBL/GenBank/DDBJ databases">
        <title>Sequencing the genomes of 1000 actinobacteria strains.</title>
        <authorList>
            <person name="Klenk H.-P."/>
        </authorList>
    </citation>
    <scope>NUCLEOTIDE SEQUENCE [LARGE SCALE GENOMIC DNA]</scope>
    <source>
        <strain evidence="5 6">DSM 45456</strain>
    </source>
</reference>
<dbReference type="GO" id="GO:0019290">
    <property type="term" value="P:siderophore biosynthetic process"/>
    <property type="evidence" value="ECO:0007669"/>
    <property type="project" value="InterPro"/>
</dbReference>
<gene>
    <name evidence="5" type="ORF">FHX81_7668</name>
</gene>
<dbReference type="GO" id="GO:0008667">
    <property type="term" value="F:2,3-dihydro-2,3-dihydroxybenzoate dehydrogenase activity"/>
    <property type="evidence" value="ECO:0007669"/>
    <property type="project" value="UniProtKB-UniRule"/>
</dbReference>
<evidence type="ECO:0000256" key="3">
    <source>
        <dbReference type="NCBIfam" id="TIGR04316"/>
    </source>
</evidence>
<evidence type="ECO:0000259" key="4">
    <source>
        <dbReference type="SMART" id="SM00822"/>
    </source>
</evidence>
<dbReference type="PANTHER" id="PTHR42760">
    <property type="entry name" value="SHORT-CHAIN DEHYDROGENASES/REDUCTASES FAMILY MEMBER"/>
    <property type="match status" value="1"/>
</dbReference>
<dbReference type="FunFam" id="3.40.50.720:FF:000084">
    <property type="entry name" value="Short-chain dehydrogenase reductase"/>
    <property type="match status" value="1"/>
</dbReference>
<dbReference type="SMART" id="SM00822">
    <property type="entry name" value="PKS_KR"/>
    <property type="match status" value="1"/>
</dbReference>
<comment type="similarity">
    <text evidence="1">Belongs to the short-chain dehydrogenases/reductases (SDR) family.</text>
</comment>
<accession>A0A543JR15</accession>
<dbReference type="NCBIfam" id="NF006074">
    <property type="entry name" value="PRK08220.1"/>
    <property type="match status" value="1"/>
</dbReference>
<organism evidence="5 6">
    <name type="scientific">Saccharothrix saharensis</name>
    <dbReference type="NCBI Taxonomy" id="571190"/>
    <lineage>
        <taxon>Bacteria</taxon>
        <taxon>Bacillati</taxon>
        <taxon>Actinomycetota</taxon>
        <taxon>Actinomycetes</taxon>
        <taxon>Pseudonocardiales</taxon>
        <taxon>Pseudonocardiaceae</taxon>
        <taxon>Saccharothrix</taxon>
    </lineage>
</organism>
<feature type="domain" description="Ketoreductase" evidence="4">
    <location>
        <begin position="13"/>
        <end position="190"/>
    </location>
</feature>
<dbReference type="PROSITE" id="PS00061">
    <property type="entry name" value="ADH_SHORT"/>
    <property type="match status" value="1"/>
</dbReference>
<evidence type="ECO:0000256" key="1">
    <source>
        <dbReference type="ARBA" id="ARBA00006484"/>
    </source>
</evidence>
<keyword evidence="6" id="KW-1185">Reference proteome</keyword>
<dbReference type="SUPFAM" id="SSF51735">
    <property type="entry name" value="NAD(P)-binding Rossmann-fold domains"/>
    <property type="match status" value="1"/>
</dbReference>
<sequence length="261" mass="27211">MGEVNGSDGMSGRRALVTGAAGGIGGAIVELLSARGVAVAAVDRDTDRLADDDRWSGKVWVHRADVSDPDQVEEVVDAVERDLGPIDYLVNCAGILRPGDVVGMSDEDWLDTIRVNCTGVFLVSRAVVRRMVPRRAGAVVTIGSNAAGTARMNMAAYAASKAAVAAFTRCLGLEVARYGIRCNVVAPGSTDTPMVTALWNGGDAERVSIDGSLESFRTGIPLGKLAHPLDVAHAVHFLLSDQAAHVTMHDLTVDGGAALGH</sequence>
<dbReference type="InterPro" id="IPR003560">
    <property type="entry name" value="DHB_DH"/>
</dbReference>
<dbReference type="Gene3D" id="3.40.50.720">
    <property type="entry name" value="NAD(P)-binding Rossmann-like Domain"/>
    <property type="match status" value="1"/>
</dbReference>
<proteinExistence type="inferred from homology"/>